<evidence type="ECO:0000256" key="2">
    <source>
        <dbReference type="SAM" id="SignalP"/>
    </source>
</evidence>
<feature type="domain" description="Peptidase M16 N-terminal" evidence="3">
    <location>
        <begin position="76"/>
        <end position="212"/>
    </location>
</feature>
<dbReference type="Pfam" id="PF00675">
    <property type="entry name" value="Peptidase_M16"/>
    <property type="match status" value="2"/>
</dbReference>
<protein>
    <submittedName>
        <fullName evidence="5">Insulinase family protein</fullName>
    </submittedName>
</protein>
<keyword evidence="2" id="KW-0732">Signal</keyword>
<feature type="signal peptide" evidence="2">
    <location>
        <begin position="1"/>
        <end position="24"/>
    </location>
</feature>
<proteinExistence type="predicted"/>
<dbReference type="InterPro" id="IPR050361">
    <property type="entry name" value="MPP/UQCRC_Complex"/>
</dbReference>
<feature type="region of interest" description="Disordered" evidence="1">
    <location>
        <begin position="483"/>
        <end position="505"/>
    </location>
</feature>
<evidence type="ECO:0000313" key="5">
    <source>
        <dbReference type="EMBL" id="QDG50819.1"/>
    </source>
</evidence>
<dbReference type="SUPFAM" id="SSF63411">
    <property type="entry name" value="LuxS/MPP-like metallohydrolase"/>
    <property type="match status" value="4"/>
</dbReference>
<keyword evidence="6" id="KW-1185">Reference proteome</keyword>
<evidence type="ECO:0000256" key="1">
    <source>
        <dbReference type="SAM" id="MobiDB-lite"/>
    </source>
</evidence>
<feature type="domain" description="Peptidase M16 C-terminal" evidence="4">
    <location>
        <begin position="233"/>
        <end position="407"/>
    </location>
</feature>
<dbReference type="InterPro" id="IPR007863">
    <property type="entry name" value="Peptidase_M16_C"/>
</dbReference>
<feature type="domain" description="Peptidase M16 N-terminal" evidence="3">
    <location>
        <begin position="520"/>
        <end position="643"/>
    </location>
</feature>
<dbReference type="RefSeq" id="WP_141197311.1">
    <property type="nucleotide sequence ID" value="NZ_CP041186.1"/>
</dbReference>
<accession>A0A5B8Y2A8</accession>
<dbReference type="InterPro" id="IPR011765">
    <property type="entry name" value="Pept_M16_N"/>
</dbReference>
<dbReference type="AlphaFoldDB" id="A0A4Y6PRT5"/>
<evidence type="ECO:0000313" key="6">
    <source>
        <dbReference type="Proteomes" id="UP000315995"/>
    </source>
</evidence>
<dbReference type="EMBL" id="CP041186">
    <property type="protein sequence ID" value="QDG50819.1"/>
    <property type="molecule type" value="Genomic_DNA"/>
</dbReference>
<dbReference type="Proteomes" id="UP000315995">
    <property type="component" value="Chromosome"/>
</dbReference>
<dbReference type="InterPro" id="IPR011249">
    <property type="entry name" value="Metalloenz_LuxS/M16"/>
</dbReference>
<dbReference type="PANTHER" id="PTHR11851:SF224">
    <property type="entry name" value="PROCESSING PROTEASE"/>
    <property type="match status" value="1"/>
</dbReference>
<dbReference type="PANTHER" id="PTHR11851">
    <property type="entry name" value="METALLOPROTEASE"/>
    <property type="match status" value="1"/>
</dbReference>
<dbReference type="Gene3D" id="3.30.830.10">
    <property type="entry name" value="Metalloenzyme, LuxS/M16 peptidase-like"/>
    <property type="match status" value="4"/>
</dbReference>
<name>A0A4Y6PRT5_PERCE</name>
<feature type="region of interest" description="Disordered" evidence="1">
    <location>
        <begin position="25"/>
        <end position="60"/>
    </location>
</feature>
<feature type="chain" id="PRO_5030106320" evidence="2">
    <location>
        <begin position="25"/>
        <end position="948"/>
    </location>
</feature>
<accession>A0A4Y6PRT5</accession>
<organism evidence="5 6">
    <name type="scientific">Persicimonas caeni</name>
    <dbReference type="NCBI Taxonomy" id="2292766"/>
    <lineage>
        <taxon>Bacteria</taxon>
        <taxon>Deltaproteobacteria</taxon>
        <taxon>Bradymonadales</taxon>
        <taxon>Bradymonadaceae</taxon>
        <taxon>Persicimonas</taxon>
    </lineage>
</organism>
<sequence length="948" mass="104523">MTPYKLSAAAIAAALLTSTSMGCAGSSAATSSPAQDAAPKEASADEASQQEAQADQTLPEVEIPYEKFTLDNGLTVLVHQDKKAPVVAVNVWYHVGSKDEKPGKTGFAHLFEHLMFQGSENYKGEYFEPLEKAGATDMNGTTNRDRTNYFQTVPKSALDVALWMESDRMGHFQGAISQERLDEQRGVVQNEKRQGENRPYGKAWRMIPENTYPQGHPYSWSTIGSMEDLDAASLEDVKSWFDEYYGASNAVLTLAGDISVEEAKEKAEKFFGHIPAGPAVPHRGPWIAKMDERKELDTYDQVPQARAYYVYNVPQYGSETTEHLRLAADLLGDGKNSRLYKRLVYEDQIATDVFVWLWEGEIGSQILMGADARPGVELAKVEKALEEEVARFAKEGPTEEELARVKMSNFAETVSGLEKVGGFGGKSDRLARGEVFLSDPGAFEKLLDVQRDATVEQVREATAEWMGDGVFVLRVYPDPNHKAAAKKSAADRSKVPEPGQAPKLDLPDLQRAKMSNGVEVVLAERHDVPMVRLRLMADGGYAADPKDKLGVAKLTMDVLDEGTENHSSLELAAELEKLGAGLSSGSSLETAYVSMRAMTTTLDPALDLFADVVLRPAFADEEIARRKKQLLASIDQETARPRTRALRLLGPLVYGDAHPYGVPLTGSGTKASVEALERDDLVAYHARQLRPENATILVVGDTTMEQIKPKLEERFGKWKAAEAKAQVQNGQIAKHDKVRVFLIDKPGAEQSLIATGNAFDERSGVDQLAVEAMNTVIGGAFSSRLNMNLREDKHWSYGARSFVYETKGKQLFGAWAGVQSDKTSESMVEIKKELDAYLGDKPITEAELAKTKQNKTRKLPGRNETTGRLLGSVAEIVKFELPDEYWDTYTDRMNELTVEGVRKTAGEVIAPERMTWIVIGDLDKIEEKVRALEFGEVIVLDEEGKPVN</sequence>
<feature type="compositionally biased region" description="Low complexity" evidence="1">
    <location>
        <begin position="45"/>
        <end position="56"/>
    </location>
</feature>
<dbReference type="PROSITE" id="PS51257">
    <property type="entry name" value="PROKAR_LIPOPROTEIN"/>
    <property type="match status" value="1"/>
</dbReference>
<evidence type="ECO:0000259" key="3">
    <source>
        <dbReference type="Pfam" id="PF00675"/>
    </source>
</evidence>
<reference evidence="5 6" key="1">
    <citation type="submission" date="2019-06" db="EMBL/GenBank/DDBJ databases">
        <title>Persicimonas caeni gen. nov., sp. nov., a predatory bacterium isolated from solar saltern.</title>
        <authorList>
            <person name="Wang S."/>
        </authorList>
    </citation>
    <scope>NUCLEOTIDE SEQUENCE [LARGE SCALE GENOMIC DNA]</scope>
    <source>
        <strain evidence="5 6">YN101</strain>
    </source>
</reference>
<dbReference type="OrthoDB" id="9811314at2"/>
<dbReference type="Pfam" id="PF05193">
    <property type="entry name" value="Peptidase_M16_C"/>
    <property type="match status" value="2"/>
</dbReference>
<gene>
    <name evidence="5" type="ORF">FIV42_08765</name>
</gene>
<evidence type="ECO:0000259" key="4">
    <source>
        <dbReference type="Pfam" id="PF05193"/>
    </source>
</evidence>
<feature type="domain" description="Peptidase M16 C-terminal" evidence="4">
    <location>
        <begin position="676"/>
        <end position="854"/>
    </location>
</feature>
<dbReference type="GO" id="GO:0046872">
    <property type="term" value="F:metal ion binding"/>
    <property type="evidence" value="ECO:0007669"/>
    <property type="project" value="InterPro"/>
</dbReference>